<dbReference type="PANTHER" id="PTHR46300">
    <property type="entry name" value="P450, PUTATIVE (EUROFUNG)-RELATED-RELATED"/>
    <property type="match status" value="1"/>
</dbReference>
<accession>A0A6A5R9I2</accession>
<dbReference type="Gene3D" id="1.10.630.10">
    <property type="entry name" value="Cytochrome P450"/>
    <property type="match status" value="2"/>
</dbReference>
<dbReference type="Proteomes" id="UP000800082">
    <property type="component" value="Unassembled WGS sequence"/>
</dbReference>
<dbReference type="OrthoDB" id="1055148at2759"/>
<keyword evidence="5" id="KW-0503">Monooxygenase</keyword>
<keyword evidence="3" id="KW-0560">Oxidoreductase</keyword>
<proteinExistence type="inferred from homology"/>
<organism evidence="6 7">
    <name type="scientific">Didymella exigua CBS 183.55</name>
    <dbReference type="NCBI Taxonomy" id="1150837"/>
    <lineage>
        <taxon>Eukaryota</taxon>
        <taxon>Fungi</taxon>
        <taxon>Dikarya</taxon>
        <taxon>Ascomycota</taxon>
        <taxon>Pezizomycotina</taxon>
        <taxon>Dothideomycetes</taxon>
        <taxon>Pleosporomycetidae</taxon>
        <taxon>Pleosporales</taxon>
        <taxon>Pleosporineae</taxon>
        <taxon>Didymellaceae</taxon>
        <taxon>Didymella</taxon>
    </lineage>
</organism>
<dbReference type="RefSeq" id="XP_033444111.1">
    <property type="nucleotide sequence ID" value="XM_033586986.1"/>
</dbReference>
<comment type="similarity">
    <text evidence="1">Belongs to the cytochrome P450 family.</text>
</comment>
<protein>
    <submittedName>
        <fullName evidence="6">Cytochrome P450</fullName>
    </submittedName>
</protein>
<dbReference type="InterPro" id="IPR002401">
    <property type="entry name" value="Cyt_P450_E_grp-I"/>
</dbReference>
<dbReference type="PRINTS" id="PR00463">
    <property type="entry name" value="EP450I"/>
</dbReference>
<evidence type="ECO:0000256" key="3">
    <source>
        <dbReference type="ARBA" id="ARBA00023002"/>
    </source>
</evidence>
<dbReference type="Pfam" id="PF00067">
    <property type="entry name" value="p450"/>
    <property type="match status" value="2"/>
</dbReference>
<sequence>MLAFSVQSGTHTPREAVLTLVLHQLSKIGRRPSGYPPWPPTLRLIGNLRLMPKEKGYVRLQKWAEEYEPAYWLILGTKVMIVLSSDKAIKDLLEKRTNIYCFRPDMYLGQTKVVHNNLNIEAARTYVPYQNQDLENKAIPMGLLEIPDLFLIISSNKLILFLGFKIFCEMKVFKTVALLDVFSVLRKVHDWVSPCTSGSVLEAGSDTMVKLLVRFVQAMILFPEVVKATQEELDRVCGDHFPTFDGEMNLPYMGGCVKESMRWMPTDTLGVAYGICDEEYMGYKSPKGAGMVWNVWGVHMDPKRQSATF</sequence>
<evidence type="ECO:0000256" key="2">
    <source>
        <dbReference type="ARBA" id="ARBA00022723"/>
    </source>
</evidence>
<dbReference type="AlphaFoldDB" id="A0A6A5R9I2"/>
<keyword evidence="7" id="KW-1185">Reference proteome</keyword>
<name>A0A6A5R9I2_9PLEO</name>
<reference evidence="6" key="1">
    <citation type="journal article" date="2020" name="Stud. Mycol.">
        <title>101 Dothideomycetes genomes: a test case for predicting lifestyles and emergence of pathogens.</title>
        <authorList>
            <person name="Haridas S."/>
            <person name="Albert R."/>
            <person name="Binder M."/>
            <person name="Bloem J."/>
            <person name="Labutti K."/>
            <person name="Salamov A."/>
            <person name="Andreopoulos B."/>
            <person name="Baker S."/>
            <person name="Barry K."/>
            <person name="Bills G."/>
            <person name="Bluhm B."/>
            <person name="Cannon C."/>
            <person name="Castanera R."/>
            <person name="Culley D."/>
            <person name="Daum C."/>
            <person name="Ezra D."/>
            <person name="Gonzalez J."/>
            <person name="Henrissat B."/>
            <person name="Kuo A."/>
            <person name="Liang C."/>
            <person name="Lipzen A."/>
            <person name="Lutzoni F."/>
            <person name="Magnuson J."/>
            <person name="Mondo S."/>
            <person name="Nolan M."/>
            <person name="Ohm R."/>
            <person name="Pangilinan J."/>
            <person name="Park H.-J."/>
            <person name="Ramirez L."/>
            <person name="Alfaro M."/>
            <person name="Sun H."/>
            <person name="Tritt A."/>
            <person name="Yoshinaga Y."/>
            <person name="Zwiers L.-H."/>
            <person name="Turgeon B."/>
            <person name="Goodwin S."/>
            <person name="Spatafora J."/>
            <person name="Crous P."/>
            <person name="Grigoriev I."/>
        </authorList>
    </citation>
    <scope>NUCLEOTIDE SEQUENCE</scope>
    <source>
        <strain evidence="6">CBS 183.55</strain>
    </source>
</reference>
<dbReference type="PANTHER" id="PTHR46300:SF2">
    <property type="entry name" value="CYTOCHROME P450 MONOOXYGENASE ALNH-RELATED"/>
    <property type="match status" value="1"/>
</dbReference>
<evidence type="ECO:0000256" key="1">
    <source>
        <dbReference type="ARBA" id="ARBA00010617"/>
    </source>
</evidence>
<dbReference type="GeneID" id="54344632"/>
<keyword evidence="2" id="KW-0479">Metal-binding</keyword>
<evidence type="ECO:0000256" key="5">
    <source>
        <dbReference type="ARBA" id="ARBA00023033"/>
    </source>
</evidence>
<dbReference type="EMBL" id="ML979000">
    <property type="protein sequence ID" value="KAF1923858.1"/>
    <property type="molecule type" value="Genomic_DNA"/>
</dbReference>
<dbReference type="GO" id="GO:0016705">
    <property type="term" value="F:oxidoreductase activity, acting on paired donors, with incorporation or reduction of molecular oxygen"/>
    <property type="evidence" value="ECO:0007669"/>
    <property type="project" value="InterPro"/>
</dbReference>
<gene>
    <name evidence="6" type="ORF">M421DRAFT_104155</name>
</gene>
<dbReference type="GO" id="GO:0004497">
    <property type="term" value="F:monooxygenase activity"/>
    <property type="evidence" value="ECO:0007669"/>
    <property type="project" value="UniProtKB-KW"/>
</dbReference>
<evidence type="ECO:0000313" key="7">
    <source>
        <dbReference type="Proteomes" id="UP000800082"/>
    </source>
</evidence>
<keyword evidence="4" id="KW-0408">Iron</keyword>
<evidence type="ECO:0000256" key="4">
    <source>
        <dbReference type="ARBA" id="ARBA00023004"/>
    </source>
</evidence>
<dbReference type="GO" id="GO:0005506">
    <property type="term" value="F:iron ion binding"/>
    <property type="evidence" value="ECO:0007669"/>
    <property type="project" value="InterPro"/>
</dbReference>
<dbReference type="GO" id="GO:0020037">
    <property type="term" value="F:heme binding"/>
    <property type="evidence" value="ECO:0007669"/>
    <property type="project" value="InterPro"/>
</dbReference>
<dbReference type="InterPro" id="IPR050364">
    <property type="entry name" value="Cytochrome_P450_fung"/>
</dbReference>
<dbReference type="InterPro" id="IPR001128">
    <property type="entry name" value="Cyt_P450"/>
</dbReference>
<dbReference type="InterPro" id="IPR036396">
    <property type="entry name" value="Cyt_P450_sf"/>
</dbReference>
<evidence type="ECO:0000313" key="6">
    <source>
        <dbReference type="EMBL" id="KAF1923858.1"/>
    </source>
</evidence>
<dbReference type="SUPFAM" id="SSF48264">
    <property type="entry name" value="Cytochrome P450"/>
    <property type="match status" value="1"/>
</dbReference>